<name>A0A1J4U552_9BACT</name>
<dbReference type="InterPro" id="IPR013221">
    <property type="entry name" value="Mur_ligase_cen"/>
</dbReference>
<keyword evidence="3" id="KW-0067">ATP-binding</keyword>
<dbReference type="PANTHER" id="PTHR43024:SF1">
    <property type="entry name" value="UDP-N-ACETYLMURAMOYL-TRIPEPTIDE--D-ALANYL-D-ALANINE LIGASE"/>
    <property type="match status" value="1"/>
</dbReference>
<evidence type="ECO:0000256" key="2">
    <source>
        <dbReference type="ARBA" id="ARBA00022741"/>
    </source>
</evidence>
<accession>A0A1J4U552</accession>
<evidence type="ECO:0000256" key="3">
    <source>
        <dbReference type="ARBA" id="ARBA00022840"/>
    </source>
</evidence>
<keyword evidence="2" id="KW-0547">Nucleotide-binding</keyword>
<dbReference type="EMBL" id="MNVB01000032">
    <property type="protein sequence ID" value="OIO17391.1"/>
    <property type="molecule type" value="Genomic_DNA"/>
</dbReference>
<keyword evidence="1" id="KW-0436">Ligase</keyword>
<dbReference type="SUPFAM" id="SSF53623">
    <property type="entry name" value="MurD-like peptide ligases, catalytic domain"/>
    <property type="match status" value="1"/>
</dbReference>
<dbReference type="SUPFAM" id="SSF53244">
    <property type="entry name" value="MurD-like peptide ligases, peptide-binding domain"/>
    <property type="match status" value="1"/>
</dbReference>
<feature type="domain" description="Mur ligase C-terminal" evidence="4">
    <location>
        <begin position="263"/>
        <end position="390"/>
    </location>
</feature>
<evidence type="ECO:0008006" key="8">
    <source>
        <dbReference type="Google" id="ProtNLM"/>
    </source>
</evidence>
<proteinExistence type="predicted"/>
<dbReference type="Pfam" id="PF08245">
    <property type="entry name" value="Mur_ligase_M"/>
    <property type="match status" value="2"/>
</dbReference>
<dbReference type="AlphaFoldDB" id="A0A1J4U552"/>
<sequence length="413" mass="45381">MKKIIQSILKILAQTILKKYKPDVIGVTGSVGKTTTKLAIKMILDGDFNVRASEGNYNTEIGVPLSIIGIQSAGKSAFGWFVILIKALGLIIKKNREYPDILVLEMAADHPGDIKYLVEFCHPKIGIITAVGPTHLEFFDDVQGVLREKANMVNFLESDQAAILDFDDKEVMSLENKTKARVITYGLKEGAQIRASNILVDKVNGGICFQLEYDGAHVPVSSPDVLGKPQVYAALAGSALGIYYGMNLIKIAERIKKIKALPGRLRLLPGIKGTRIIDDSYNSSPIALNAALEILLHMNCTGEKWAVLGDMLELGNYTEQAHMEMGETVARTGIDYMVCVGERSHGALSAAKNYGMNPDRMFHFDNAAESAKFVQDRIQTGDLILVKGSRDMHCENIVREIMAEPWKADELLV</sequence>
<comment type="caution">
    <text evidence="6">The sequence shown here is derived from an EMBL/GenBank/DDBJ whole genome shotgun (WGS) entry which is preliminary data.</text>
</comment>
<dbReference type="InterPro" id="IPR004101">
    <property type="entry name" value="Mur_ligase_C"/>
</dbReference>
<reference evidence="6 7" key="1">
    <citation type="journal article" date="2016" name="Environ. Microbiol.">
        <title>Genomic resolution of a cold subsurface aquifer community provides metabolic insights for novel microbes adapted to high CO concentrations.</title>
        <authorList>
            <person name="Probst A.J."/>
            <person name="Castelle C.J."/>
            <person name="Singh A."/>
            <person name="Brown C.T."/>
            <person name="Anantharaman K."/>
            <person name="Sharon I."/>
            <person name="Hug L.A."/>
            <person name="Burstein D."/>
            <person name="Emerson J.B."/>
            <person name="Thomas B.C."/>
            <person name="Banfield J.F."/>
        </authorList>
    </citation>
    <scope>NUCLEOTIDE SEQUENCE [LARGE SCALE GENOMIC DNA]</scope>
    <source>
        <strain evidence="6">CG1_02_38_13</strain>
    </source>
</reference>
<dbReference type="GO" id="GO:0005524">
    <property type="term" value="F:ATP binding"/>
    <property type="evidence" value="ECO:0007669"/>
    <property type="project" value="UniProtKB-KW"/>
</dbReference>
<dbReference type="InterPro" id="IPR051046">
    <property type="entry name" value="MurCDEF_CellWall_CoF430Synth"/>
</dbReference>
<dbReference type="Pfam" id="PF02875">
    <property type="entry name" value="Mur_ligase_C"/>
    <property type="match status" value="1"/>
</dbReference>
<dbReference type="InterPro" id="IPR036615">
    <property type="entry name" value="Mur_ligase_C_dom_sf"/>
</dbReference>
<dbReference type="Proteomes" id="UP000182465">
    <property type="component" value="Unassembled WGS sequence"/>
</dbReference>
<feature type="domain" description="Mur ligase central" evidence="5">
    <location>
        <begin position="96"/>
        <end position="240"/>
    </location>
</feature>
<dbReference type="Gene3D" id="3.90.190.20">
    <property type="entry name" value="Mur ligase, C-terminal domain"/>
    <property type="match status" value="1"/>
</dbReference>
<evidence type="ECO:0000256" key="1">
    <source>
        <dbReference type="ARBA" id="ARBA00022598"/>
    </source>
</evidence>
<protein>
    <recommendedName>
        <fullName evidence="8">UDP-N-acetylmuramoyl-tripeptide--D-alanyl-D-alanine ligase</fullName>
    </recommendedName>
</protein>
<gene>
    <name evidence="6" type="ORF">AUJ29_01400</name>
</gene>
<dbReference type="GO" id="GO:0016881">
    <property type="term" value="F:acid-amino acid ligase activity"/>
    <property type="evidence" value="ECO:0007669"/>
    <property type="project" value="InterPro"/>
</dbReference>
<dbReference type="Gene3D" id="3.40.1190.10">
    <property type="entry name" value="Mur-like, catalytic domain"/>
    <property type="match status" value="1"/>
</dbReference>
<evidence type="ECO:0000313" key="7">
    <source>
        <dbReference type="Proteomes" id="UP000182465"/>
    </source>
</evidence>
<evidence type="ECO:0000259" key="5">
    <source>
        <dbReference type="Pfam" id="PF08245"/>
    </source>
</evidence>
<evidence type="ECO:0000259" key="4">
    <source>
        <dbReference type="Pfam" id="PF02875"/>
    </source>
</evidence>
<dbReference type="PANTHER" id="PTHR43024">
    <property type="entry name" value="UDP-N-ACETYLMURAMOYL-TRIPEPTIDE--D-ALANYL-D-ALANINE LIGASE"/>
    <property type="match status" value="1"/>
</dbReference>
<evidence type="ECO:0000313" key="6">
    <source>
        <dbReference type="EMBL" id="OIO17391.1"/>
    </source>
</evidence>
<dbReference type="InterPro" id="IPR036565">
    <property type="entry name" value="Mur-like_cat_sf"/>
</dbReference>
<feature type="domain" description="Mur ligase central" evidence="5">
    <location>
        <begin position="27"/>
        <end position="68"/>
    </location>
</feature>
<organism evidence="6 7">
    <name type="scientific">Candidatus Kuenenbacteria bacterium CG1_02_38_13</name>
    <dbReference type="NCBI Taxonomy" id="1805235"/>
    <lineage>
        <taxon>Bacteria</taxon>
        <taxon>Candidatus Kueneniibacteriota</taxon>
    </lineage>
</organism>